<name>A0A0N7L5I9_PLAHL</name>
<dbReference type="RefSeq" id="XP_024577972.1">
    <property type="nucleotide sequence ID" value="XM_024727390.1"/>
</dbReference>
<dbReference type="EMBL" id="CCYD01000553">
    <property type="protein sequence ID" value="CEG41603.1"/>
    <property type="molecule type" value="Genomic_DNA"/>
</dbReference>
<evidence type="ECO:0000313" key="1">
    <source>
        <dbReference type="EMBL" id="CEG41603.1"/>
    </source>
</evidence>
<keyword evidence="2" id="KW-1185">Reference proteome</keyword>
<evidence type="ECO:0000313" key="2">
    <source>
        <dbReference type="Proteomes" id="UP000054928"/>
    </source>
</evidence>
<proteinExistence type="predicted"/>
<reference evidence="2" key="1">
    <citation type="submission" date="2014-09" db="EMBL/GenBank/DDBJ databases">
        <authorList>
            <person name="Sharma Rahul"/>
            <person name="Thines Marco"/>
        </authorList>
    </citation>
    <scope>NUCLEOTIDE SEQUENCE [LARGE SCALE GENOMIC DNA]</scope>
</reference>
<dbReference type="Proteomes" id="UP000054928">
    <property type="component" value="Unassembled WGS sequence"/>
</dbReference>
<sequence>MRGQSLAQAQAEVLEARAIQVIRNSVTTRGRRDCSRVGLQSGSGMNVFVMIGKRLAVRAFAVMGYT</sequence>
<dbReference type="AlphaFoldDB" id="A0A0N7L5I9"/>
<protein>
    <submittedName>
        <fullName evidence="1">Uncharacterized protein</fullName>
    </submittedName>
</protein>
<organism evidence="1 2">
    <name type="scientific">Plasmopara halstedii</name>
    <name type="common">Downy mildew of sunflower</name>
    <dbReference type="NCBI Taxonomy" id="4781"/>
    <lineage>
        <taxon>Eukaryota</taxon>
        <taxon>Sar</taxon>
        <taxon>Stramenopiles</taxon>
        <taxon>Oomycota</taxon>
        <taxon>Peronosporomycetes</taxon>
        <taxon>Peronosporales</taxon>
        <taxon>Peronosporaceae</taxon>
        <taxon>Plasmopara</taxon>
    </lineage>
</organism>
<dbReference type="GeneID" id="36406993"/>
<accession>A0A0N7L5I9</accession>